<keyword evidence="1" id="KW-0732">Signal</keyword>
<gene>
    <name evidence="2" type="ORF">SNE40_018392</name>
</gene>
<proteinExistence type="predicted"/>
<sequence length="123" mass="13996">MLYYIASIVTIWFVTVQGDNSWHPTSWEHCRTNADCNNTNVLCCSITPALGKRQIDFPVYVKYCLPYKIESAPWCDLRLKYDPTTPNYYGLCPCGPGLKCLPSNELNPTHYPPERFGKCKPAA</sequence>
<dbReference type="Proteomes" id="UP001347796">
    <property type="component" value="Unassembled WGS sequence"/>
</dbReference>
<name>A0AAN8JCD4_PATCE</name>
<accession>A0AAN8JCD4</accession>
<feature type="chain" id="PRO_5042979063" evidence="1">
    <location>
        <begin position="19"/>
        <end position="123"/>
    </location>
</feature>
<comment type="caution">
    <text evidence="2">The sequence shown here is derived from an EMBL/GenBank/DDBJ whole genome shotgun (WGS) entry which is preliminary data.</text>
</comment>
<dbReference type="AlphaFoldDB" id="A0AAN8JCD4"/>
<keyword evidence="3" id="KW-1185">Reference proteome</keyword>
<organism evidence="2 3">
    <name type="scientific">Patella caerulea</name>
    <name type="common">Rayed Mediterranean limpet</name>
    <dbReference type="NCBI Taxonomy" id="87958"/>
    <lineage>
        <taxon>Eukaryota</taxon>
        <taxon>Metazoa</taxon>
        <taxon>Spiralia</taxon>
        <taxon>Lophotrochozoa</taxon>
        <taxon>Mollusca</taxon>
        <taxon>Gastropoda</taxon>
        <taxon>Patellogastropoda</taxon>
        <taxon>Patelloidea</taxon>
        <taxon>Patellidae</taxon>
        <taxon>Patella</taxon>
    </lineage>
</organism>
<dbReference type="Gene3D" id="2.10.80.10">
    <property type="entry name" value="Lipase, subunit A"/>
    <property type="match status" value="1"/>
</dbReference>
<reference evidence="2 3" key="1">
    <citation type="submission" date="2024-01" db="EMBL/GenBank/DDBJ databases">
        <title>The genome of the rayed Mediterranean limpet Patella caerulea (Linnaeus, 1758).</title>
        <authorList>
            <person name="Anh-Thu Weber A."/>
            <person name="Halstead-Nussloch G."/>
        </authorList>
    </citation>
    <scope>NUCLEOTIDE SEQUENCE [LARGE SCALE GENOMIC DNA]</scope>
    <source>
        <strain evidence="2">AATW-2023a</strain>
        <tissue evidence="2">Whole specimen</tissue>
    </source>
</reference>
<evidence type="ECO:0000313" key="2">
    <source>
        <dbReference type="EMBL" id="KAK6171979.1"/>
    </source>
</evidence>
<evidence type="ECO:0000313" key="3">
    <source>
        <dbReference type="Proteomes" id="UP001347796"/>
    </source>
</evidence>
<feature type="signal peptide" evidence="1">
    <location>
        <begin position="1"/>
        <end position="18"/>
    </location>
</feature>
<dbReference type="EMBL" id="JAZGQO010000013">
    <property type="protein sequence ID" value="KAK6171979.1"/>
    <property type="molecule type" value="Genomic_DNA"/>
</dbReference>
<evidence type="ECO:0000256" key="1">
    <source>
        <dbReference type="SAM" id="SignalP"/>
    </source>
</evidence>
<protein>
    <submittedName>
        <fullName evidence="2">Uncharacterized protein</fullName>
    </submittedName>
</protein>